<keyword evidence="2" id="KW-1185">Reference proteome</keyword>
<accession>A0ABY8SUL3</accession>
<dbReference type="SUPFAM" id="SSF53335">
    <property type="entry name" value="S-adenosyl-L-methionine-dependent methyltransferases"/>
    <property type="match status" value="1"/>
</dbReference>
<dbReference type="PANTHER" id="PTHR43861:SF6">
    <property type="entry name" value="METHYLTRANSFERASE TYPE 11"/>
    <property type="match status" value="1"/>
</dbReference>
<evidence type="ECO:0000313" key="2">
    <source>
        <dbReference type="Proteomes" id="UP001240697"/>
    </source>
</evidence>
<dbReference type="PANTHER" id="PTHR43861">
    <property type="entry name" value="TRANS-ACONITATE 2-METHYLTRANSFERASE-RELATED"/>
    <property type="match status" value="1"/>
</dbReference>
<proteinExistence type="predicted"/>
<dbReference type="GO" id="GO:0008168">
    <property type="term" value="F:methyltransferase activity"/>
    <property type="evidence" value="ECO:0007669"/>
    <property type="project" value="UniProtKB-KW"/>
</dbReference>
<dbReference type="InterPro" id="IPR029063">
    <property type="entry name" value="SAM-dependent_MTases_sf"/>
</dbReference>
<dbReference type="Gene3D" id="3.90.550.10">
    <property type="entry name" value="Spore Coat Polysaccharide Biosynthesis Protein SpsA, Chain A"/>
    <property type="match status" value="1"/>
</dbReference>
<protein>
    <submittedName>
        <fullName evidence="1">Class I SAM-dependent methyltransferase</fullName>
        <ecNumber evidence="1">2.1.1.-</ecNumber>
    </submittedName>
</protein>
<dbReference type="Proteomes" id="UP001240697">
    <property type="component" value="Chromosome"/>
</dbReference>
<keyword evidence="1" id="KW-0808">Transferase</keyword>
<dbReference type="EMBL" id="CP125947">
    <property type="protein sequence ID" value="WHS66009.1"/>
    <property type="molecule type" value="Genomic_DNA"/>
</dbReference>
<name>A0ABY8SUL3_9BURK</name>
<sequence length="648" mass="72349">MNRVILVSVFIDMGLYSRCVAENSFIKDNQSISLHGIDNRGENKNIAARYNDFLDNYNYNESAWFVFCHSDWELQENIVPLLSSLNQECIYGPIGAALFSHPNGSYVREYRGQCQEKKRDGSNARLLLCQVSHTGAIVDTLDCQCLIVHSSLVSKYRLRFDENLTFDLYVEDFCIKAFRDFKVHSKILRVHCCHWNQADSLDGRDAYFKDLDYLDRKYKNGLYAGVVTLIGGEGKSASLACSNIVPKVSPLSADADARSAVYKVSSVSTDAANDSKSILFRYVSDGAVVLDVGCACGDLGVALHNSKGCTMYGMEHNAGSVLVSQGTGAYEQVSRVDLNQLSENSYPEYFGKFDYIIFGDVLEHIYDPCEVLEKMLCYLKPGGRFLVSLPNLAHASIKAGLLIDDFSYTDVGLLDATHIRFFTHKTIPGFLAKNLLKIESFETTSVGMWGFQPDDPFPHLPGPTIKNIINNPHSLICQYVLKISYDPEESYESCLQENKKISLIDGNENTAMKQNRKQALLGCALLSEKNSPEGHFLSQVHLRPIFLMAPFSTDGCIYGPVVARYYKNAIAAIDDRADCEKIYGAPRWTSAEFLQRIEQYPNALAIDFSSSPGGKAWVLETCKKVQVECVTINTLIDEIAERAVESEE</sequence>
<dbReference type="GO" id="GO:0032259">
    <property type="term" value="P:methylation"/>
    <property type="evidence" value="ECO:0007669"/>
    <property type="project" value="UniProtKB-KW"/>
</dbReference>
<gene>
    <name evidence="1" type="ORF">QMY55_02300</name>
</gene>
<dbReference type="Pfam" id="PF13489">
    <property type="entry name" value="Methyltransf_23"/>
    <property type="match status" value="1"/>
</dbReference>
<dbReference type="EC" id="2.1.1.-" evidence="1"/>
<evidence type="ECO:0000313" key="1">
    <source>
        <dbReference type="EMBL" id="WHS66009.1"/>
    </source>
</evidence>
<reference evidence="1 2" key="1">
    <citation type="submission" date="2023-05" db="EMBL/GenBank/DDBJ databases">
        <authorList>
            <person name="Yin Y."/>
            <person name="Lu Z."/>
        </authorList>
    </citation>
    <scope>NUCLEOTIDE SEQUENCE [LARGE SCALE GENOMIC DNA]</scope>
    <source>
        <strain evidence="1 2">ZM22</strain>
    </source>
</reference>
<organism evidence="1 2">
    <name type="scientific">Comamonas resistens</name>
    <dbReference type="NCBI Taxonomy" id="3046670"/>
    <lineage>
        <taxon>Bacteria</taxon>
        <taxon>Pseudomonadati</taxon>
        <taxon>Pseudomonadota</taxon>
        <taxon>Betaproteobacteria</taxon>
        <taxon>Burkholderiales</taxon>
        <taxon>Comamonadaceae</taxon>
        <taxon>Comamonas</taxon>
    </lineage>
</organism>
<dbReference type="CDD" id="cd02440">
    <property type="entry name" value="AdoMet_MTases"/>
    <property type="match status" value="1"/>
</dbReference>
<dbReference type="Gene3D" id="3.40.50.150">
    <property type="entry name" value="Vaccinia Virus protein VP39"/>
    <property type="match status" value="1"/>
</dbReference>
<dbReference type="RefSeq" id="WP_283487102.1">
    <property type="nucleotide sequence ID" value="NZ_CP125947.1"/>
</dbReference>
<keyword evidence="1" id="KW-0489">Methyltransferase</keyword>
<dbReference type="InterPro" id="IPR029044">
    <property type="entry name" value="Nucleotide-diphossugar_trans"/>
</dbReference>